<dbReference type="EMBL" id="JAFICZ010000001">
    <property type="protein sequence ID" value="MBP1294185.1"/>
    <property type="molecule type" value="Genomic_DNA"/>
</dbReference>
<reference evidence="1" key="1">
    <citation type="submission" date="2021-02" db="EMBL/GenBank/DDBJ databases">
        <title>Genomic Encyclopedia of Type Strains, Phase IV (KMG-V): Genome sequencing to study the core and pangenomes of soil and plant-associated prokaryotes.</title>
        <authorList>
            <person name="Whitman W."/>
        </authorList>
    </citation>
    <scope>NUCLEOTIDE SEQUENCE</scope>
    <source>
        <strain evidence="1">USDA 406</strain>
    </source>
</reference>
<dbReference type="Proteomes" id="UP000673383">
    <property type="component" value="Unassembled WGS sequence"/>
</dbReference>
<accession>A0A8I2C0W4</accession>
<evidence type="ECO:0000313" key="2">
    <source>
        <dbReference type="Proteomes" id="UP000673383"/>
    </source>
</evidence>
<proteinExistence type="predicted"/>
<name>A0A8I2C0W4_BRAEL</name>
<comment type="caution">
    <text evidence="1">The sequence shown here is derived from an EMBL/GenBank/DDBJ whole genome shotgun (WGS) entry which is preliminary data.</text>
</comment>
<dbReference type="AlphaFoldDB" id="A0A8I2C0W4"/>
<protein>
    <submittedName>
        <fullName evidence="1">Uncharacterized protein</fullName>
    </submittedName>
</protein>
<evidence type="ECO:0000313" key="1">
    <source>
        <dbReference type="EMBL" id="MBP1294185.1"/>
    </source>
</evidence>
<sequence length="115" mass="12814">MDHNSNLGSFHVALRKLPMCFAWCSGVNFVEFTARRFRSKLTLLALGVPMFDPATTALLRAVFDEVCEDVSRHETAARTHVASRILEAATDGDTSPERLKQVGRAALHDAPTMWR</sequence>
<gene>
    <name evidence="1" type="ORF">JOH49_003938</name>
</gene>
<organism evidence="1 2">
    <name type="scientific">Bradyrhizobium elkanii</name>
    <dbReference type="NCBI Taxonomy" id="29448"/>
    <lineage>
        <taxon>Bacteria</taxon>
        <taxon>Pseudomonadati</taxon>
        <taxon>Pseudomonadota</taxon>
        <taxon>Alphaproteobacteria</taxon>
        <taxon>Hyphomicrobiales</taxon>
        <taxon>Nitrobacteraceae</taxon>
        <taxon>Bradyrhizobium</taxon>
    </lineage>
</organism>